<dbReference type="EMBL" id="CAJVCH010268665">
    <property type="protein sequence ID" value="CAG7734404.1"/>
    <property type="molecule type" value="Genomic_DNA"/>
</dbReference>
<dbReference type="Proteomes" id="UP000708208">
    <property type="component" value="Unassembled WGS sequence"/>
</dbReference>
<evidence type="ECO:0000256" key="2">
    <source>
        <dbReference type="SAM" id="Phobius"/>
    </source>
</evidence>
<keyword evidence="2" id="KW-1133">Transmembrane helix</keyword>
<feature type="region of interest" description="Disordered" evidence="1">
    <location>
        <begin position="210"/>
        <end position="306"/>
    </location>
</feature>
<keyword evidence="4" id="KW-1185">Reference proteome</keyword>
<feature type="compositionally biased region" description="Polar residues" evidence="1">
    <location>
        <begin position="234"/>
        <end position="252"/>
    </location>
</feature>
<feature type="compositionally biased region" description="Low complexity" evidence="1">
    <location>
        <begin position="253"/>
        <end position="266"/>
    </location>
</feature>
<evidence type="ECO:0000313" key="3">
    <source>
        <dbReference type="EMBL" id="CAG7734404.1"/>
    </source>
</evidence>
<comment type="caution">
    <text evidence="3">The sequence shown here is derived from an EMBL/GenBank/DDBJ whole genome shotgun (WGS) entry which is preliminary data.</text>
</comment>
<organism evidence="3 4">
    <name type="scientific">Allacma fusca</name>
    <dbReference type="NCBI Taxonomy" id="39272"/>
    <lineage>
        <taxon>Eukaryota</taxon>
        <taxon>Metazoa</taxon>
        <taxon>Ecdysozoa</taxon>
        <taxon>Arthropoda</taxon>
        <taxon>Hexapoda</taxon>
        <taxon>Collembola</taxon>
        <taxon>Symphypleona</taxon>
        <taxon>Sminthuridae</taxon>
        <taxon>Allacma</taxon>
    </lineage>
</organism>
<dbReference type="AlphaFoldDB" id="A0A8J2P7T3"/>
<accession>A0A8J2P7T3</accession>
<evidence type="ECO:0000256" key="1">
    <source>
        <dbReference type="SAM" id="MobiDB-lite"/>
    </source>
</evidence>
<evidence type="ECO:0008006" key="5">
    <source>
        <dbReference type="Google" id="ProtNLM"/>
    </source>
</evidence>
<proteinExistence type="predicted"/>
<keyword evidence="2" id="KW-0472">Membrane</keyword>
<gene>
    <name evidence="3" type="ORF">AFUS01_LOCUS22797</name>
</gene>
<name>A0A8J2P7T3_9HEXA</name>
<evidence type="ECO:0000313" key="4">
    <source>
        <dbReference type="Proteomes" id="UP000708208"/>
    </source>
</evidence>
<feature type="transmembrane region" description="Helical" evidence="2">
    <location>
        <begin position="12"/>
        <end position="35"/>
    </location>
</feature>
<reference evidence="3" key="1">
    <citation type="submission" date="2021-06" db="EMBL/GenBank/DDBJ databases">
        <authorList>
            <person name="Hodson N. C."/>
            <person name="Mongue J. A."/>
            <person name="Jaron S. K."/>
        </authorList>
    </citation>
    <scope>NUCLEOTIDE SEQUENCE</scope>
</reference>
<sequence length="389" mass="43564">MANFDRGLLLYVMNLIVLGVVCILYCLFTFCVFCARDSVRPYDLSAFEGGNPESVRGSPLEDSDDTLSHVYVSPTRKKRPLTIHPLRTNSFSRRSTAAFTRIKPKGQEEQAGAYVSIESSSTPRTHCKLWSYNCVDWDWNWIKGRGKKQNVLERIGVSITQNNSMCSIIVNQLIWFRKKEVLVSKEKFNEHVPQCNLVFENLMEDTGSSRSFLSVRKQNSRPKNTDRDGASKNIPRSSAASTFSRFISNPPNVSVSVQEDVSQEDSNSTESLDSSGTTSEPKSSNGDQKSSQTSSGHPGLRSSKNKESFECKASFSNLQGLKTHLRSHGDDRLYTCPCCKLVFASRRDDFVNHLQLHFSKGTSETQNILLLETNKTEGSKVAVVELVTE</sequence>
<keyword evidence="2" id="KW-0812">Transmembrane</keyword>
<feature type="compositionally biased region" description="Polar residues" evidence="1">
    <location>
        <begin position="268"/>
        <end position="296"/>
    </location>
</feature>
<protein>
    <recommendedName>
        <fullName evidence="5">C2H2-type domain-containing protein</fullName>
    </recommendedName>
</protein>